<feature type="domain" description="Ysc84 actin-binding" evidence="2">
    <location>
        <begin position="257"/>
        <end position="380"/>
    </location>
</feature>
<feature type="compositionally biased region" description="Basic and acidic residues" evidence="1">
    <location>
        <begin position="412"/>
        <end position="437"/>
    </location>
</feature>
<dbReference type="InterPro" id="IPR051702">
    <property type="entry name" value="SH3_domain_YSC84-like"/>
</dbReference>
<dbReference type="PANTHER" id="PTHR15629:SF8">
    <property type="entry name" value="DUF500 DOMAIN PROTEIN (AFU_ORTHOLOGUE AFUA_5G07310)"/>
    <property type="match status" value="1"/>
</dbReference>
<organism evidence="3 4">
    <name type="scientific">Fusarium zealandicum</name>
    <dbReference type="NCBI Taxonomy" id="1053134"/>
    <lineage>
        <taxon>Eukaryota</taxon>
        <taxon>Fungi</taxon>
        <taxon>Dikarya</taxon>
        <taxon>Ascomycota</taxon>
        <taxon>Pezizomycotina</taxon>
        <taxon>Sordariomycetes</taxon>
        <taxon>Hypocreomycetidae</taxon>
        <taxon>Hypocreales</taxon>
        <taxon>Nectriaceae</taxon>
        <taxon>Fusarium</taxon>
        <taxon>Fusarium staphyleae species complex</taxon>
    </lineage>
</organism>
<dbReference type="OrthoDB" id="10255128at2759"/>
<protein>
    <recommendedName>
        <fullName evidence="2">Ysc84 actin-binding domain-containing protein</fullName>
    </recommendedName>
</protein>
<name>A0A8H4XPM7_9HYPO</name>
<sequence>MTAYAGPSNQAIDPLKQAGQMPSTYPVEPESQELATVPAKHTSTMVEHLDGVSPKAGWPLKQAGQVSPTYTAEVEAQKPTDVPAKPTMAERFHRISSKAAWPLKQAGQVSPRDTAEPESQEPILVPAKRTTGDHIHGISSKAAWPFNKAANMVGAEGWWPTSMDKECNKAARILHSFTTLSSPTPPKASGPLHPTGLTRKSMVKIPPQILQRAAGFAIFNVLRAGAGHGSLAAGSGLVIARRPDGTWSPPSAFVVSTIGAGLVIGIDVYDCVCVLNTPEQVSAFTNPRVSLGAEGSIAIGPLGTGGCVETALGETSKPMWSYMKNRGLWVGVQIDGTFIISRDDANAAFYNERGITADRILNEDVAWPMDAKPLFEVLRALGGHERTVADIVLPPGHAVLSEKKERYAYMPEQERAVSVDENKEEGPSYRDVESNSKEEEEYDMVVDEKERFAKFK</sequence>
<feature type="region of interest" description="Disordered" evidence="1">
    <location>
        <begin position="96"/>
        <end position="120"/>
    </location>
</feature>
<feature type="region of interest" description="Disordered" evidence="1">
    <location>
        <begin position="412"/>
        <end position="443"/>
    </location>
</feature>
<comment type="caution">
    <text evidence="3">The sequence shown here is derived from an EMBL/GenBank/DDBJ whole genome shotgun (WGS) entry which is preliminary data.</text>
</comment>
<evidence type="ECO:0000259" key="2">
    <source>
        <dbReference type="Pfam" id="PF04366"/>
    </source>
</evidence>
<evidence type="ECO:0000313" key="4">
    <source>
        <dbReference type="Proteomes" id="UP000635477"/>
    </source>
</evidence>
<dbReference type="EMBL" id="JABEYC010000065">
    <property type="protein sequence ID" value="KAF4983453.1"/>
    <property type="molecule type" value="Genomic_DNA"/>
</dbReference>
<dbReference type="InterPro" id="IPR007461">
    <property type="entry name" value="Ysc84_actin-binding"/>
</dbReference>
<evidence type="ECO:0000313" key="3">
    <source>
        <dbReference type="EMBL" id="KAF4983453.1"/>
    </source>
</evidence>
<dbReference type="CDD" id="cd11524">
    <property type="entry name" value="SYLF"/>
    <property type="match status" value="1"/>
</dbReference>
<keyword evidence="4" id="KW-1185">Reference proteome</keyword>
<gene>
    <name evidence="3" type="ORF">FZEAL_1182</name>
</gene>
<dbReference type="Pfam" id="PF04366">
    <property type="entry name" value="Ysc84"/>
    <property type="match status" value="1"/>
</dbReference>
<reference evidence="3" key="2">
    <citation type="submission" date="2020-05" db="EMBL/GenBank/DDBJ databases">
        <authorList>
            <person name="Kim H.-S."/>
            <person name="Proctor R.H."/>
            <person name="Brown D.W."/>
        </authorList>
    </citation>
    <scope>NUCLEOTIDE SEQUENCE</scope>
    <source>
        <strain evidence="3">NRRL 22465</strain>
    </source>
</reference>
<dbReference type="GO" id="GO:0035091">
    <property type="term" value="F:phosphatidylinositol binding"/>
    <property type="evidence" value="ECO:0007669"/>
    <property type="project" value="TreeGrafter"/>
</dbReference>
<accession>A0A8H4XPM7</accession>
<feature type="region of interest" description="Disordered" evidence="1">
    <location>
        <begin position="1"/>
        <end position="35"/>
    </location>
</feature>
<reference evidence="3" key="1">
    <citation type="journal article" date="2020" name="BMC Genomics">
        <title>Correction to: Identification and distribution of gene clusters required for synthesis of sphingolipid metabolism inhibitors in diverse species of the filamentous fungus Fusarium.</title>
        <authorList>
            <person name="Kim H.S."/>
            <person name="Lohmar J.M."/>
            <person name="Busman M."/>
            <person name="Brown D.W."/>
            <person name="Naumann T.A."/>
            <person name="Divon H.H."/>
            <person name="Lysoe E."/>
            <person name="Uhlig S."/>
            <person name="Proctor R.H."/>
        </authorList>
    </citation>
    <scope>NUCLEOTIDE SEQUENCE</scope>
    <source>
        <strain evidence="3">NRRL 22465</strain>
    </source>
</reference>
<dbReference type="Proteomes" id="UP000635477">
    <property type="component" value="Unassembled WGS sequence"/>
</dbReference>
<proteinExistence type="predicted"/>
<evidence type="ECO:0000256" key="1">
    <source>
        <dbReference type="SAM" id="MobiDB-lite"/>
    </source>
</evidence>
<dbReference type="PANTHER" id="PTHR15629">
    <property type="entry name" value="SH3YL1 PROTEIN"/>
    <property type="match status" value="1"/>
</dbReference>
<dbReference type="AlphaFoldDB" id="A0A8H4XPM7"/>